<evidence type="ECO:0000256" key="2">
    <source>
        <dbReference type="ARBA" id="ARBA00022448"/>
    </source>
</evidence>
<dbReference type="SUPFAM" id="SSF116726">
    <property type="entry name" value="TrkA C-terminal domain-like"/>
    <property type="match status" value="2"/>
</dbReference>
<feature type="domain" description="RCK C-terminal" evidence="8">
    <location>
        <begin position="153"/>
        <end position="235"/>
    </location>
</feature>
<comment type="caution">
    <text evidence="9">The sequence shown here is derived from an EMBL/GenBank/DDBJ whole genome shotgun (WGS) entry which is preliminary data.</text>
</comment>
<keyword evidence="5" id="KW-0520">NAD</keyword>
<dbReference type="Gene3D" id="3.30.70.1450">
    <property type="entry name" value="Regulator of K+ conductance, C-terminal domain"/>
    <property type="match status" value="2"/>
</dbReference>
<dbReference type="Pfam" id="PF02254">
    <property type="entry name" value="TrkA_N"/>
    <property type="match status" value="2"/>
</dbReference>
<evidence type="ECO:0000256" key="1">
    <source>
        <dbReference type="ARBA" id="ARBA00017378"/>
    </source>
</evidence>
<accession>A0A5D0WSY5</accession>
<dbReference type="NCBIfam" id="NF007039">
    <property type="entry name" value="PRK09496.3-2"/>
    <property type="match status" value="1"/>
</dbReference>
<evidence type="ECO:0000313" key="10">
    <source>
        <dbReference type="Proteomes" id="UP000322619"/>
    </source>
</evidence>
<keyword evidence="4" id="KW-0630">Potassium</keyword>
<sequence length="469" mass="52324">MHRCKHINLRSPTMNIVIAGAGKVGEVLCRDLASENHNIMLIEPNESRLDQFINLYDISGIHGNGAMFDIQTEAGVDTCDVFIAVTRNDETNLIAAITARKLGAKFTVARVRDPEYSKQMSFLRESLGITLIINPELEAAQEIARTLIFPSALQVESFVHGRVNMIEVVLQKNTAPVDVKLKDHKGRFGDVVICIVIRDDRVMIPDGETILRAGDHVMVTGSPGEVRSFSKLCQPDLDKINSAVIIGGGKLTDYLLARLVKMRMKLKVIEIDTENADRLAIKYPQTEIIFGDGTKQSFLNEEHFSDYDAVIPLTGVDEENILIAIYAYRSGVKKTITKVNRTDLLKILDNVGLQSIITPQRLIANHIIRFIRSIENSQGSNVSAFYRLLDGRVEVLQFKVKGNCCEVNIPLIDLKTKPGLLIACIVRDGKIIYPHGAIQILPEDDVIVVTTKHKNFQDIDDIFEKNRGQ</sequence>
<dbReference type="InterPro" id="IPR006037">
    <property type="entry name" value="RCK_C"/>
</dbReference>
<evidence type="ECO:0000256" key="6">
    <source>
        <dbReference type="ARBA" id="ARBA00023065"/>
    </source>
</evidence>
<reference evidence="9 10" key="1">
    <citation type="submission" date="2019-08" db="EMBL/GenBank/DDBJ databases">
        <title>Isolation and enrichment of carboxydotrophic bacteria from anaerobic sludge for the production of bio-based chemicals from syngas.</title>
        <authorList>
            <person name="Antares A.L."/>
            <person name="Moreira J."/>
            <person name="Diender M."/>
            <person name="Parshina S.N."/>
            <person name="Stams A.J.M."/>
            <person name="Alves M."/>
            <person name="Alves J.I."/>
            <person name="Sousa D.Z."/>
        </authorList>
    </citation>
    <scope>NUCLEOTIDE SEQUENCE [LARGE SCALE GENOMIC DNA]</scope>
    <source>
        <strain evidence="9 10">JM</strain>
    </source>
</reference>
<evidence type="ECO:0000259" key="8">
    <source>
        <dbReference type="PROSITE" id="PS51202"/>
    </source>
</evidence>
<evidence type="ECO:0000256" key="3">
    <source>
        <dbReference type="ARBA" id="ARBA00022538"/>
    </source>
</evidence>
<dbReference type="NCBIfam" id="NF007033">
    <property type="entry name" value="PRK09496.1-5"/>
    <property type="match status" value="1"/>
</dbReference>
<gene>
    <name evidence="9" type="primary">trkA</name>
    <name evidence="9" type="ORF">FXB42_04515</name>
</gene>
<evidence type="ECO:0000256" key="4">
    <source>
        <dbReference type="ARBA" id="ARBA00022958"/>
    </source>
</evidence>
<organism evidence="9 10">
    <name type="scientific">Acetobacterium wieringae</name>
    <dbReference type="NCBI Taxonomy" id="52694"/>
    <lineage>
        <taxon>Bacteria</taxon>
        <taxon>Bacillati</taxon>
        <taxon>Bacillota</taxon>
        <taxon>Clostridia</taxon>
        <taxon>Eubacteriales</taxon>
        <taxon>Eubacteriaceae</taxon>
        <taxon>Acetobacterium</taxon>
    </lineage>
</organism>
<evidence type="ECO:0000256" key="5">
    <source>
        <dbReference type="ARBA" id="ARBA00023027"/>
    </source>
</evidence>
<dbReference type="PROSITE" id="PS51202">
    <property type="entry name" value="RCK_C"/>
    <property type="match status" value="2"/>
</dbReference>
<dbReference type="Gene3D" id="3.40.50.720">
    <property type="entry name" value="NAD(P)-binding Rossmann-like Domain"/>
    <property type="match status" value="2"/>
</dbReference>
<keyword evidence="2" id="KW-0813">Transport</keyword>
<feature type="domain" description="RCK C-terminal" evidence="8">
    <location>
        <begin position="383"/>
        <end position="465"/>
    </location>
</feature>
<dbReference type="EMBL" id="VSLA01000005">
    <property type="protein sequence ID" value="TYC87380.1"/>
    <property type="molecule type" value="Genomic_DNA"/>
</dbReference>
<dbReference type="PANTHER" id="PTHR43833">
    <property type="entry name" value="POTASSIUM CHANNEL PROTEIN 2-RELATED-RELATED"/>
    <property type="match status" value="1"/>
</dbReference>
<keyword evidence="3" id="KW-0633">Potassium transport</keyword>
<evidence type="ECO:0000259" key="7">
    <source>
        <dbReference type="PROSITE" id="PS51201"/>
    </source>
</evidence>
<dbReference type="GO" id="GO:0005886">
    <property type="term" value="C:plasma membrane"/>
    <property type="evidence" value="ECO:0007669"/>
    <property type="project" value="InterPro"/>
</dbReference>
<feature type="domain" description="RCK N-terminal" evidence="7">
    <location>
        <begin position="240"/>
        <end position="363"/>
    </location>
</feature>
<feature type="domain" description="RCK N-terminal" evidence="7">
    <location>
        <begin position="13"/>
        <end position="133"/>
    </location>
</feature>
<dbReference type="InterPro" id="IPR050721">
    <property type="entry name" value="Trk_Ktr_HKT_K-transport"/>
</dbReference>
<dbReference type="PANTHER" id="PTHR43833:SF5">
    <property type="entry name" value="TRK SYSTEM POTASSIUM UPTAKE PROTEIN TRKA"/>
    <property type="match status" value="1"/>
</dbReference>
<dbReference type="GO" id="GO:0015079">
    <property type="term" value="F:potassium ion transmembrane transporter activity"/>
    <property type="evidence" value="ECO:0007669"/>
    <property type="project" value="InterPro"/>
</dbReference>
<protein>
    <recommendedName>
        <fullName evidence="1">Trk system potassium uptake protein TrkA</fullName>
    </recommendedName>
</protein>
<evidence type="ECO:0000313" key="9">
    <source>
        <dbReference type="EMBL" id="TYC87380.1"/>
    </source>
</evidence>
<dbReference type="AlphaFoldDB" id="A0A5D0WSY5"/>
<dbReference type="PRINTS" id="PR00335">
    <property type="entry name" value="KUPTAKETRKA"/>
</dbReference>
<keyword evidence="6" id="KW-0406">Ion transport</keyword>
<dbReference type="InterPro" id="IPR006036">
    <property type="entry name" value="K_uptake_TrkA"/>
</dbReference>
<dbReference type="InterPro" id="IPR036721">
    <property type="entry name" value="RCK_C_sf"/>
</dbReference>
<dbReference type="Proteomes" id="UP000322619">
    <property type="component" value="Unassembled WGS sequence"/>
</dbReference>
<dbReference type="SUPFAM" id="SSF51735">
    <property type="entry name" value="NAD(P)-binding Rossmann-fold domains"/>
    <property type="match status" value="2"/>
</dbReference>
<dbReference type="InterPro" id="IPR036291">
    <property type="entry name" value="NAD(P)-bd_dom_sf"/>
</dbReference>
<name>A0A5D0WSY5_9FIRM</name>
<proteinExistence type="predicted"/>
<dbReference type="InterPro" id="IPR003148">
    <property type="entry name" value="RCK_N"/>
</dbReference>
<dbReference type="Pfam" id="PF02080">
    <property type="entry name" value="TrkA_C"/>
    <property type="match status" value="1"/>
</dbReference>
<dbReference type="PROSITE" id="PS51201">
    <property type="entry name" value="RCK_N"/>
    <property type="match status" value="2"/>
</dbReference>